<sequence length="214" mass="23090">MQKKLNLGIAHNSIRAARVALEETIKQLFNNNAYAEPAPCSLSWLNRDIAEAYSQIVSIECRIEGLENPETEGVIKLKKQVETCDQGGETGAAVESAGTEAGLGEKSEPVAPAPASEEKPAKTAPKKKAPEVKQAPEVVDEDAEKAERTRICGTLFRVLKGQMDGKAARSKTEEVRDAFLGKPTTVDDITHDQHAAFIAHMQKAIDDANGEKNA</sequence>
<dbReference type="Proteomes" id="UP000472580">
    <property type="component" value="Unassembled WGS sequence"/>
</dbReference>
<proteinExistence type="predicted"/>
<name>A0A6L6YG20_9BURK</name>
<evidence type="ECO:0000256" key="1">
    <source>
        <dbReference type="SAM" id="MobiDB-lite"/>
    </source>
</evidence>
<dbReference type="EMBL" id="WSRP01000001">
    <property type="protein sequence ID" value="MVX55638.1"/>
    <property type="molecule type" value="Genomic_DNA"/>
</dbReference>
<evidence type="ECO:0000313" key="2">
    <source>
        <dbReference type="EMBL" id="MVX55638.1"/>
    </source>
</evidence>
<comment type="caution">
    <text evidence="2">The sequence shown here is derived from an EMBL/GenBank/DDBJ whole genome shotgun (WGS) entry which is preliminary data.</text>
</comment>
<reference evidence="2 3" key="1">
    <citation type="submission" date="2019-12" db="EMBL/GenBank/DDBJ databases">
        <title>Microbes associate with the intestines of laboratory mice.</title>
        <authorList>
            <person name="Navarre W."/>
            <person name="Wong E."/>
        </authorList>
    </citation>
    <scope>NUCLEOTIDE SEQUENCE [LARGE SCALE GENOMIC DNA]</scope>
    <source>
        <strain evidence="2 3">NM82_D38</strain>
    </source>
</reference>
<dbReference type="RefSeq" id="WP_160334073.1">
    <property type="nucleotide sequence ID" value="NZ_WSRP01000001.1"/>
</dbReference>
<protein>
    <submittedName>
        <fullName evidence="2">Uncharacterized protein</fullName>
    </submittedName>
</protein>
<evidence type="ECO:0000313" key="3">
    <source>
        <dbReference type="Proteomes" id="UP000472580"/>
    </source>
</evidence>
<accession>A0A6L6YG20</accession>
<dbReference type="AlphaFoldDB" id="A0A6L6YG20"/>
<keyword evidence="3" id="KW-1185">Reference proteome</keyword>
<organism evidence="2 3">
    <name type="scientific">Parasutterella muris</name>
    <dbReference type="NCBI Taxonomy" id="2565572"/>
    <lineage>
        <taxon>Bacteria</taxon>
        <taxon>Pseudomonadati</taxon>
        <taxon>Pseudomonadota</taxon>
        <taxon>Betaproteobacteria</taxon>
        <taxon>Burkholderiales</taxon>
        <taxon>Sutterellaceae</taxon>
        <taxon>Parasutterella</taxon>
    </lineage>
</organism>
<feature type="region of interest" description="Disordered" evidence="1">
    <location>
        <begin position="88"/>
        <end position="141"/>
    </location>
</feature>
<gene>
    <name evidence="2" type="ORF">E5987_00230</name>
</gene>